<name>A0A6G7ZM71_9SPHN</name>
<dbReference type="RefSeq" id="WP_166093237.1">
    <property type="nucleotide sequence ID" value="NZ_CP049871.1"/>
</dbReference>
<dbReference type="PROSITE" id="PS51257">
    <property type="entry name" value="PROKAR_LIPOPROTEIN"/>
    <property type="match status" value="1"/>
</dbReference>
<dbReference type="Proteomes" id="UP000502502">
    <property type="component" value="Chromosome"/>
</dbReference>
<reference evidence="2 3" key="1">
    <citation type="submission" date="2020-03" db="EMBL/GenBank/DDBJ databases">
        <title>Sphingomonas sp. nov., isolated from fish.</title>
        <authorList>
            <person name="Hyun D.-W."/>
            <person name="Bae J.-W."/>
        </authorList>
    </citation>
    <scope>NUCLEOTIDE SEQUENCE [LARGE SCALE GENOMIC DNA]</scope>
    <source>
        <strain evidence="2 3">HDW15C</strain>
    </source>
</reference>
<keyword evidence="3" id="KW-1185">Reference proteome</keyword>
<protein>
    <submittedName>
        <fullName evidence="2">Uncharacterized protein</fullName>
    </submittedName>
</protein>
<organism evidence="2 3">
    <name type="scientific">Sphingomonas sinipercae</name>
    <dbReference type="NCBI Taxonomy" id="2714944"/>
    <lineage>
        <taxon>Bacteria</taxon>
        <taxon>Pseudomonadati</taxon>
        <taxon>Pseudomonadota</taxon>
        <taxon>Alphaproteobacteria</taxon>
        <taxon>Sphingomonadales</taxon>
        <taxon>Sphingomonadaceae</taxon>
        <taxon>Sphingomonas</taxon>
    </lineage>
</organism>
<dbReference type="AlphaFoldDB" id="A0A6G7ZM71"/>
<accession>A0A6G7ZM71</accession>
<gene>
    <name evidence="2" type="ORF">G7078_04010</name>
</gene>
<feature type="region of interest" description="Disordered" evidence="1">
    <location>
        <begin position="38"/>
        <end position="71"/>
    </location>
</feature>
<evidence type="ECO:0000256" key="1">
    <source>
        <dbReference type="SAM" id="MobiDB-lite"/>
    </source>
</evidence>
<sequence length="171" mass="17828">MRNLFLLGFIATLAACGQEPGTVDNAANGAAASAEIDVLPPDDTVAPPEGDLTTEVASGPTRPADKSDAPTLSIPAALHGRWGLVPADCTSTRGDAKGLVTIGENSIRFYESRARPVTLRSRSDSAVEGDFAFTGEGQEWTTTMSWSVAGDTLTRVDSPGNSKLVYKRCAG</sequence>
<evidence type="ECO:0000313" key="2">
    <source>
        <dbReference type="EMBL" id="QIL02033.1"/>
    </source>
</evidence>
<dbReference type="EMBL" id="CP049871">
    <property type="protein sequence ID" value="QIL02033.1"/>
    <property type="molecule type" value="Genomic_DNA"/>
</dbReference>
<evidence type="ECO:0000313" key="3">
    <source>
        <dbReference type="Proteomes" id="UP000502502"/>
    </source>
</evidence>
<proteinExistence type="predicted"/>
<dbReference type="KEGG" id="ssin:G7078_04010"/>